<evidence type="ECO:0000259" key="3">
    <source>
        <dbReference type="Pfam" id="PF14342"/>
    </source>
</evidence>
<dbReference type="InterPro" id="IPR025509">
    <property type="entry name" value="DUF4396"/>
</dbReference>
<feature type="region of interest" description="Disordered" evidence="1">
    <location>
        <begin position="1"/>
        <end position="21"/>
    </location>
</feature>
<keyword evidence="2" id="KW-1133">Transmembrane helix</keyword>
<protein>
    <submittedName>
        <fullName evidence="4">DUF4396 domain-containing protein</fullName>
    </submittedName>
</protein>
<evidence type="ECO:0000313" key="4">
    <source>
        <dbReference type="EMBL" id="MBL0406688.1"/>
    </source>
</evidence>
<gene>
    <name evidence="4" type="ORF">JKG68_22315</name>
</gene>
<dbReference type="AlphaFoldDB" id="A0A936ZL95"/>
<organism evidence="4 5">
    <name type="scientific">Microvirga aerilata</name>
    <dbReference type="NCBI Taxonomy" id="670292"/>
    <lineage>
        <taxon>Bacteria</taxon>
        <taxon>Pseudomonadati</taxon>
        <taxon>Pseudomonadota</taxon>
        <taxon>Alphaproteobacteria</taxon>
        <taxon>Hyphomicrobiales</taxon>
        <taxon>Methylobacteriaceae</taxon>
        <taxon>Microvirga</taxon>
    </lineage>
</organism>
<feature type="transmembrane region" description="Helical" evidence="2">
    <location>
        <begin position="131"/>
        <end position="150"/>
    </location>
</feature>
<evidence type="ECO:0000256" key="1">
    <source>
        <dbReference type="SAM" id="MobiDB-lite"/>
    </source>
</evidence>
<feature type="transmembrane region" description="Helical" evidence="2">
    <location>
        <begin position="90"/>
        <end position="111"/>
    </location>
</feature>
<feature type="transmembrane region" description="Helical" evidence="2">
    <location>
        <begin position="55"/>
        <end position="78"/>
    </location>
</feature>
<dbReference type="Pfam" id="PF14342">
    <property type="entry name" value="DUF4396"/>
    <property type="match status" value="1"/>
</dbReference>
<keyword evidence="2" id="KW-0472">Membrane</keyword>
<reference evidence="4" key="1">
    <citation type="submission" date="2021-01" db="EMBL/GenBank/DDBJ databases">
        <title>Microvirga sp.</title>
        <authorList>
            <person name="Kim M.K."/>
        </authorList>
    </citation>
    <scope>NUCLEOTIDE SEQUENCE</scope>
    <source>
        <strain evidence="4">5420S-16</strain>
    </source>
</reference>
<dbReference type="RefSeq" id="WP_202063554.1">
    <property type="nucleotide sequence ID" value="NZ_JAEQMY010000048.1"/>
</dbReference>
<comment type="caution">
    <text evidence="4">The sequence shown here is derived from an EMBL/GenBank/DDBJ whole genome shotgun (WGS) entry which is preliminary data.</text>
</comment>
<dbReference type="Proteomes" id="UP000605848">
    <property type="component" value="Unassembled WGS sequence"/>
</dbReference>
<keyword evidence="2" id="KW-0812">Transmembrane</keyword>
<feature type="compositionally biased region" description="Basic residues" evidence="1">
    <location>
        <begin position="1"/>
        <end position="17"/>
    </location>
</feature>
<proteinExistence type="predicted"/>
<evidence type="ECO:0000313" key="5">
    <source>
        <dbReference type="Proteomes" id="UP000605848"/>
    </source>
</evidence>
<sequence>MQTHAHHHHAPHDHQGHHGSQAAAPSLNRVAFSATVHCLTGCAIGEVLGMVIGTALGWGTGATIALAVVLAFLFGYALTMLPLLRSGMALSSAVGLAFASDTASITIMEIVDNAIMLVIPGAMDAPLSSPLFWGSLAVALVIAGAFAFPLNRWLIAQGRGHAFVHAHH</sequence>
<accession>A0A936ZL95</accession>
<dbReference type="EMBL" id="JAEQMY010000048">
    <property type="protein sequence ID" value="MBL0406688.1"/>
    <property type="molecule type" value="Genomic_DNA"/>
</dbReference>
<name>A0A936ZL95_9HYPH</name>
<feature type="domain" description="DUF4396" evidence="3">
    <location>
        <begin position="30"/>
        <end position="159"/>
    </location>
</feature>
<keyword evidence="5" id="KW-1185">Reference proteome</keyword>
<evidence type="ECO:0000256" key="2">
    <source>
        <dbReference type="SAM" id="Phobius"/>
    </source>
</evidence>